<accession>A0AAV5RP13</accession>
<comment type="caution">
    <text evidence="1">The sequence shown here is derived from an EMBL/GenBank/DDBJ whole genome shotgun (WGS) entry which is preliminary data.</text>
</comment>
<name>A0AAV5RP13_STABA</name>
<reference evidence="1 2" key="1">
    <citation type="journal article" date="2023" name="Elife">
        <title>Identification of key yeast species and microbe-microbe interactions impacting larval growth of Drosophila in the wild.</title>
        <authorList>
            <person name="Mure A."/>
            <person name="Sugiura Y."/>
            <person name="Maeda R."/>
            <person name="Honda K."/>
            <person name="Sakurai N."/>
            <person name="Takahashi Y."/>
            <person name="Watada M."/>
            <person name="Katoh T."/>
            <person name="Gotoh A."/>
            <person name="Gotoh Y."/>
            <person name="Taniguchi I."/>
            <person name="Nakamura K."/>
            <person name="Hayashi T."/>
            <person name="Katayama T."/>
            <person name="Uemura T."/>
            <person name="Hattori Y."/>
        </authorList>
    </citation>
    <scope>NUCLEOTIDE SEQUENCE [LARGE SCALE GENOMIC DNA]</scope>
    <source>
        <strain evidence="1 2">SB-73</strain>
    </source>
</reference>
<gene>
    <name evidence="1" type="ORF">DASB73_038200</name>
</gene>
<protein>
    <submittedName>
        <fullName evidence="1">Uncharacterized protein</fullName>
    </submittedName>
</protein>
<organism evidence="1 2">
    <name type="scientific">Starmerella bacillaris</name>
    <name type="common">Yeast</name>
    <name type="synonym">Candida zemplinina</name>
    <dbReference type="NCBI Taxonomy" id="1247836"/>
    <lineage>
        <taxon>Eukaryota</taxon>
        <taxon>Fungi</taxon>
        <taxon>Dikarya</taxon>
        <taxon>Ascomycota</taxon>
        <taxon>Saccharomycotina</taxon>
        <taxon>Dipodascomycetes</taxon>
        <taxon>Dipodascales</taxon>
        <taxon>Trichomonascaceae</taxon>
        <taxon>Starmerella</taxon>
    </lineage>
</organism>
<dbReference type="EMBL" id="BTGC01000008">
    <property type="protein sequence ID" value="GMM52857.1"/>
    <property type="molecule type" value="Genomic_DNA"/>
</dbReference>
<sequence length="462" mass="51897">MVLGKEEIQGDALLNAQNNDDDVKNDILEAVENTSESISISNCDPYDSIFMNLELLTKTSALNMIKEIMTGSIAKDLQKYNKAIQYCLCYTYTEPSFIVDNYYDKRSRSTASVYYETNVNLLKAFLDSTPKLLDFISSDINGVGIGDRFLEIIISLNEVAERIENREALRSPVSVLRSKRGLFPCSDLLSGRLELKIMTTEDGFSDVKQVDHLSETLFEPSNDFLSLAEVIKIDSVLDRVLSKTPTFTSIDESTAFMSALFKIYSSVNKDKKSEIRNFIEKSNYFTQTIIVKKDILEPNVFVNDLLYLHRNSGSVLGTEVLVFKCASEILDTLLHLVYSRQNSISQESRRNAAIIVASHYAHTRDGKVSCLKAITPMSLNLIFELLKDLPTDFSPVLDSELGDFEVVQQSTYDLALKAIKNIANGSSVHGLHKKIIRQRLDAALNGIPITPEMQIVLDDFKK</sequence>
<keyword evidence="2" id="KW-1185">Reference proteome</keyword>
<evidence type="ECO:0000313" key="1">
    <source>
        <dbReference type="EMBL" id="GMM52857.1"/>
    </source>
</evidence>
<dbReference type="AlphaFoldDB" id="A0AAV5RP13"/>
<proteinExistence type="predicted"/>
<dbReference type="Proteomes" id="UP001362899">
    <property type="component" value="Unassembled WGS sequence"/>
</dbReference>
<evidence type="ECO:0000313" key="2">
    <source>
        <dbReference type="Proteomes" id="UP001362899"/>
    </source>
</evidence>